<dbReference type="InterPro" id="IPR001737">
    <property type="entry name" value="KsgA/Erm"/>
</dbReference>
<dbReference type="SMART" id="SM00650">
    <property type="entry name" value="rADc"/>
    <property type="match status" value="1"/>
</dbReference>
<dbReference type="InterPro" id="IPR023165">
    <property type="entry name" value="rRNA_Ade_diMease-like_C"/>
</dbReference>
<evidence type="ECO:0000256" key="2">
    <source>
        <dbReference type="ARBA" id="ARBA00022552"/>
    </source>
</evidence>
<dbReference type="KEGG" id="adg:Adeg_2111"/>
<dbReference type="GO" id="GO:0052908">
    <property type="term" value="F:16S rRNA (adenine(1518)-N(6)/adenine(1519)-N(6))-dimethyltransferase activity"/>
    <property type="evidence" value="ECO:0007669"/>
    <property type="project" value="UniProtKB-EC"/>
</dbReference>
<keyword evidence="4 7" id="KW-0808">Transferase</keyword>
<evidence type="ECO:0000256" key="3">
    <source>
        <dbReference type="ARBA" id="ARBA00022603"/>
    </source>
</evidence>
<dbReference type="RefSeq" id="WP_015740064.1">
    <property type="nucleotide sequence ID" value="NC_013385.1"/>
</dbReference>
<dbReference type="HAMAP" id="MF_00607">
    <property type="entry name" value="16SrRNA_methyltr_A"/>
    <property type="match status" value="1"/>
</dbReference>
<dbReference type="InterPro" id="IPR011530">
    <property type="entry name" value="rRNA_adenine_dimethylase"/>
</dbReference>
<comment type="catalytic activity">
    <reaction evidence="7">
        <text>adenosine(1518)/adenosine(1519) in 16S rRNA + 4 S-adenosyl-L-methionine = N(6)-dimethyladenosine(1518)/N(6)-dimethyladenosine(1519) in 16S rRNA + 4 S-adenosyl-L-homocysteine + 4 H(+)</text>
        <dbReference type="Rhea" id="RHEA:19609"/>
        <dbReference type="Rhea" id="RHEA-COMP:10232"/>
        <dbReference type="Rhea" id="RHEA-COMP:10233"/>
        <dbReference type="ChEBI" id="CHEBI:15378"/>
        <dbReference type="ChEBI" id="CHEBI:57856"/>
        <dbReference type="ChEBI" id="CHEBI:59789"/>
        <dbReference type="ChEBI" id="CHEBI:74411"/>
        <dbReference type="ChEBI" id="CHEBI:74493"/>
        <dbReference type="EC" id="2.1.1.182"/>
    </reaction>
</comment>
<dbReference type="InterPro" id="IPR020596">
    <property type="entry name" value="rRNA_Ade_Mease_Trfase_CS"/>
</dbReference>
<keyword evidence="11" id="KW-1185">Reference proteome</keyword>
<evidence type="ECO:0000313" key="11">
    <source>
        <dbReference type="Proteomes" id="UP000002620"/>
    </source>
</evidence>
<keyword evidence="1 7" id="KW-0963">Cytoplasm</keyword>
<feature type="binding site" evidence="7 8">
    <location>
        <position position="105"/>
    </location>
    <ligand>
        <name>S-adenosyl-L-methionine</name>
        <dbReference type="ChEBI" id="CHEBI:59789"/>
    </ligand>
</feature>
<dbReference type="eggNOG" id="COG0030">
    <property type="taxonomic scope" value="Bacteria"/>
</dbReference>
<dbReference type="SUPFAM" id="SSF53335">
    <property type="entry name" value="S-adenosyl-L-methionine-dependent methyltransferases"/>
    <property type="match status" value="1"/>
</dbReference>
<evidence type="ECO:0000313" key="10">
    <source>
        <dbReference type="EMBL" id="ACX53188.1"/>
    </source>
</evidence>
<dbReference type="EC" id="2.1.1.182" evidence="7"/>
<dbReference type="EMBL" id="CP001785">
    <property type="protein sequence ID" value="ACX53188.1"/>
    <property type="molecule type" value="Genomic_DNA"/>
</dbReference>
<gene>
    <name evidence="7" type="primary">rsmA</name>
    <name evidence="7" type="synonym">ksgA</name>
    <name evidence="10" type="ordered locus">Adeg_2111</name>
</gene>
<dbReference type="Proteomes" id="UP000002620">
    <property type="component" value="Chromosome"/>
</dbReference>
<comment type="subcellular location">
    <subcellularLocation>
        <location evidence="7">Cytoplasm</location>
    </subcellularLocation>
</comment>
<dbReference type="InterPro" id="IPR020598">
    <property type="entry name" value="rRNA_Ade_methylase_Trfase_N"/>
</dbReference>
<evidence type="ECO:0000256" key="7">
    <source>
        <dbReference type="HAMAP-Rule" id="MF_00607"/>
    </source>
</evidence>
<accession>C9RA59</accession>
<dbReference type="FunFam" id="3.40.50.150:FF:000023">
    <property type="entry name" value="Ribosomal RNA small subunit methyltransferase A"/>
    <property type="match status" value="1"/>
</dbReference>
<evidence type="ECO:0000256" key="6">
    <source>
        <dbReference type="ARBA" id="ARBA00022884"/>
    </source>
</evidence>
<dbReference type="PROSITE" id="PS01131">
    <property type="entry name" value="RRNA_A_DIMETH"/>
    <property type="match status" value="1"/>
</dbReference>
<comment type="similarity">
    <text evidence="7">Belongs to the class I-like SAM-binding methyltransferase superfamily. rRNA adenine N(6)-methyltransferase family. RsmA subfamily.</text>
</comment>
<keyword evidence="2 7" id="KW-0698">rRNA processing</keyword>
<evidence type="ECO:0000256" key="1">
    <source>
        <dbReference type="ARBA" id="ARBA00022490"/>
    </source>
</evidence>
<dbReference type="GO" id="GO:0005829">
    <property type="term" value="C:cytosol"/>
    <property type="evidence" value="ECO:0007669"/>
    <property type="project" value="TreeGrafter"/>
</dbReference>
<feature type="domain" description="Ribosomal RNA adenine methylase transferase N-terminal" evidence="9">
    <location>
        <begin position="39"/>
        <end position="214"/>
    </location>
</feature>
<proteinExistence type="inferred from homology"/>
<dbReference type="NCBIfam" id="TIGR00755">
    <property type="entry name" value="ksgA"/>
    <property type="match status" value="1"/>
</dbReference>
<feature type="binding site" evidence="7 8">
    <location>
        <position position="32"/>
    </location>
    <ligand>
        <name>S-adenosyl-L-methionine</name>
        <dbReference type="ChEBI" id="CHEBI:59789"/>
    </ligand>
</feature>
<evidence type="ECO:0000256" key="5">
    <source>
        <dbReference type="ARBA" id="ARBA00022691"/>
    </source>
</evidence>
<protein>
    <recommendedName>
        <fullName evidence="7">Ribosomal RNA small subunit methyltransferase A</fullName>
        <ecNumber evidence="7">2.1.1.182</ecNumber>
    </recommendedName>
    <alternativeName>
        <fullName evidence="7">16S rRNA (adenine(1518)-N(6)/adenine(1519)-N(6))-dimethyltransferase</fullName>
    </alternativeName>
    <alternativeName>
        <fullName evidence="7">16S rRNA dimethyladenosine transferase</fullName>
    </alternativeName>
    <alternativeName>
        <fullName evidence="7">16S rRNA dimethylase</fullName>
    </alternativeName>
    <alternativeName>
        <fullName evidence="7">S-adenosylmethionine-6-N', N'-adenosyl(rRNA) dimethyltransferase</fullName>
    </alternativeName>
</protein>
<dbReference type="PROSITE" id="PS51689">
    <property type="entry name" value="SAM_RNA_A_N6_MT"/>
    <property type="match status" value="1"/>
</dbReference>
<sequence length="297" mass="33053">MAEKDAELLSPAAVKAVLAEWGIKPRKRWGQHFLVRREVLAKIVEAAELSPADTVVEVGPGLGVLTARLLEKAGKVVAIELDPRLEAFLRARFGEHPRLTLVRGDALECDFDLLVQEARGFFPYKVVANLPYYLTSPLLLRLLTSPWRISLLVLMLQKEVALRLLASPGTKEYGSLSLLVQYRTLPSLVTFVSRHSFYPPPEVDSAVVRLEVRTRPSVEVGDESVFFGVVRAAFAKRRKTLLNALTSSSLGLSKEEWQRLLLDAGIDPGRRGETLSLEEFARIARRLQSNSTCGEKP</sequence>
<dbReference type="CDD" id="cd02440">
    <property type="entry name" value="AdoMet_MTases"/>
    <property type="match status" value="1"/>
</dbReference>
<feature type="binding site" evidence="7 8">
    <location>
        <position position="59"/>
    </location>
    <ligand>
        <name>S-adenosyl-L-methionine</name>
        <dbReference type="ChEBI" id="CHEBI:59789"/>
    </ligand>
</feature>
<dbReference type="OrthoDB" id="9814755at2"/>
<keyword evidence="3 7" id="KW-0489">Methyltransferase</keyword>
<dbReference type="InterPro" id="IPR029063">
    <property type="entry name" value="SAM-dependent_MTases_sf"/>
</dbReference>
<dbReference type="PANTHER" id="PTHR11727:SF7">
    <property type="entry name" value="DIMETHYLADENOSINE TRANSFERASE-RELATED"/>
    <property type="match status" value="1"/>
</dbReference>
<keyword evidence="5 7" id="KW-0949">S-adenosyl-L-methionine</keyword>
<evidence type="ECO:0000256" key="8">
    <source>
        <dbReference type="PROSITE-ProRule" id="PRU01026"/>
    </source>
</evidence>
<evidence type="ECO:0000256" key="4">
    <source>
        <dbReference type="ARBA" id="ARBA00022679"/>
    </source>
</evidence>
<feature type="binding site" evidence="7 8">
    <location>
        <position position="34"/>
    </location>
    <ligand>
        <name>S-adenosyl-L-methionine</name>
        <dbReference type="ChEBI" id="CHEBI:59789"/>
    </ligand>
</feature>
<dbReference type="HOGENOM" id="CLU_041220_0_0_9"/>
<comment type="function">
    <text evidence="7">Specifically dimethylates two adjacent adenosines (A1518 and A1519) in the loop of a conserved hairpin near the 3'-end of 16S rRNA in the 30S particle. May play a critical role in biogenesis of 30S subunits.</text>
</comment>
<name>C9RA59_AMMDK</name>
<dbReference type="Pfam" id="PF00398">
    <property type="entry name" value="RrnaAD"/>
    <property type="match status" value="1"/>
</dbReference>
<dbReference type="Gene3D" id="1.10.8.100">
    <property type="entry name" value="Ribosomal RNA adenine dimethylase-like, domain 2"/>
    <property type="match status" value="1"/>
</dbReference>
<feature type="binding site" evidence="7 8">
    <location>
        <position position="129"/>
    </location>
    <ligand>
        <name>S-adenosyl-L-methionine</name>
        <dbReference type="ChEBI" id="CHEBI:59789"/>
    </ligand>
</feature>
<dbReference type="STRING" id="429009.Adeg_2111"/>
<dbReference type="AlphaFoldDB" id="C9RA59"/>
<organism evidence="10 11">
    <name type="scientific">Ammonifex degensii (strain DSM 10501 / KC4)</name>
    <dbReference type="NCBI Taxonomy" id="429009"/>
    <lineage>
        <taxon>Bacteria</taxon>
        <taxon>Bacillati</taxon>
        <taxon>Bacillota</taxon>
        <taxon>Clostridia</taxon>
        <taxon>Thermoanaerobacterales</taxon>
        <taxon>Thermoanaerobacteraceae</taxon>
        <taxon>Ammonifex</taxon>
    </lineage>
</organism>
<dbReference type="PANTHER" id="PTHR11727">
    <property type="entry name" value="DIMETHYLADENOSINE TRANSFERASE"/>
    <property type="match status" value="1"/>
</dbReference>
<dbReference type="GO" id="GO:0003723">
    <property type="term" value="F:RNA binding"/>
    <property type="evidence" value="ECO:0007669"/>
    <property type="project" value="UniProtKB-UniRule"/>
</dbReference>
<evidence type="ECO:0000259" key="9">
    <source>
        <dbReference type="SMART" id="SM00650"/>
    </source>
</evidence>
<keyword evidence="6 7" id="KW-0694">RNA-binding</keyword>
<reference evidence="10 11" key="1">
    <citation type="submission" date="2009-10" db="EMBL/GenBank/DDBJ databases">
        <title>Complete sequence of chromosome of Ammonifex degensii KC4.</title>
        <authorList>
            <consortium name="US DOE Joint Genome Institute"/>
            <person name="Kerfeld C."/>
            <person name="Goodner B."/>
            <person name="Huber H."/>
            <person name="Stetter K."/>
            <person name="Lucas S."/>
            <person name="Copeland A."/>
            <person name="Lapidus A."/>
            <person name="Glavina del Rio T."/>
            <person name="Dalin E."/>
            <person name="Tice H."/>
            <person name="Bruce D."/>
            <person name="Goodwin L."/>
            <person name="Pitluck S."/>
            <person name="Saunders E."/>
            <person name="Brettin T."/>
            <person name="Detter J.C."/>
            <person name="Han C."/>
            <person name="Larimer F."/>
            <person name="Land M."/>
            <person name="Hauser L."/>
            <person name="Kyrpides N."/>
            <person name="Ovchinnikova G."/>
            <person name="Richardson P."/>
        </authorList>
    </citation>
    <scope>NUCLEOTIDE SEQUENCE [LARGE SCALE GENOMIC DNA]</scope>
    <source>
        <strain evidence="11">DSM 10501 / KC4</strain>
    </source>
</reference>
<feature type="binding site" evidence="7 8">
    <location>
        <position position="80"/>
    </location>
    <ligand>
        <name>S-adenosyl-L-methionine</name>
        <dbReference type="ChEBI" id="CHEBI:59789"/>
    </ligand>
</feature>
<dbReference type="Gene3D" id="3.40.50.150">
    <property type="entry name" value="Vaccinia Virus protein VP39"/>
    <property type="match status" value="1"/>
</dbReference>